<keyword evidence="2" id="KW-0732">Signal</keyword>
<evidence type="ECO:0000256" key="2">
    <source>
        <dbReference type="SAM" id="SignalP"/>
    </source>
</evidence>
<feature type="signal peptide" evidence="2">
    <location>
        <begin position="1"/>
        <end position="21"/>
    </location>
</feature>
<proteinExistence type="predicted"/>
<sequence length="203" mass="21737">MARIALPLAVGLACLLRTAEGFKVAPTRMSAAKAPGAELRKQAKSALLGGAVALGCIGGLPAPEALAVSTTEVNAALERVREASNLDALSVALDELSDATGDGEAVLPAKTKREVVSTLKTKARYRGFDWDQDAVAAYSRIYFKMDPFYVVELRPWLQFAPFVGGALYLGTLFIQQRKPEWFTVAYLVAAGLFVLPVPILLNL</sequence>
<name>A0A7S1TVU8_9STRA</name>
<organism evidence="3">
    <name type="scientific">Phaeomonas parva</name>
    <dbReference type="NCBI Taxonomy" id="124430"/>
    <lineage>
        <taxon>Eukaryota</taxon>
        <taxon>Sar</taxon>
        <taxon>Stramenopiles</taxon>
        <taxon>Ochrophyta</taxon>
        <taxon>Pinguiophyceae</taxon>
        <taxon>Pinguiochrysidales</taxon>
        <taxon>Pinguiochrysidaceae</taxon>
        <taxon>Phaeomonas</taxon>
    </lineage>
</organism>
<feature type="chain" id="PRO_5030722762" evidence="2">
    <location>
        <begin position="22"/>
        <end position="203"/>
    </location>
</feature>
<keyword evidence="1" id="KW-0812">Transmembrane</keyword>
<feature type="transmembrane region" description="Helical" evidence="1">
    <location>
        <begin position="156"/>
        <end position="174"/>
    </location>
</feature>
<accession>A0A7S1TVU8</accession>
<keyword evidence="1" id="KW-1133">Transmembrane helix</keyword>
<keyword evidence="1" id="KW-0472">Membrane</keyword>
<protein>
    <submittedName>
        <fullName evidence="3">Uncharacterized protein</fullName>
    </submittedName>
</protein>
<reference evidence="3" key="1">
    <citation type="submission" date="2021-01" db="EMBL/GenBank/DDBJ databases">
        <authorList>
            <person name="Corre E."/>
            <person name="Pelletier E."/>
            <person name="Niang G."/>
            <person name="Scheremetjew M."/>
            <person name="Finn R."/>
            <person name="Kale V."/>
            <person name="Holt S."/>
            <person name="Cochrane G."/>
            <person name="Meng A."/>
            <person name="Brown T."/>
            <person name="Cohen L."/>
        </authorList>
    </citation>
    <scope>NUCLEOTIDE SEQUENCE</scope>
    <source>
        <strain evidence="3">CCMP2877</strain>
    </source>
</reference>
<gene>
    <name evidence="3" type="ORF">PPAR1163_LOCUS7196</name>
</gene>
<evidence type="ECO:0000313" key="3">
    <source>
        <dbReference type="EMBL" id="CAD9248836.1"/>
    </source>
</evidence>
<evidence type="ECO:0000256" key="1">
    <source>
        <dbReference type="SAM" id="Phobius"/>
    </source>
</evidence>
<dbReference type="EMBL" id="HBGJ01011472">
    <property type="protein sequence ID" value="CAD9248836.1"/>
    <property type="molecule type" value="Transcribed_RNA"/>
</dbReference>
<dbReference type="AlphaFoldDB" id="A0A7S1TVU8"/>
<feature type="transmembrane region" description="Helical" evidence="1">
    <location>
        <begin position="181"/>
        <end position="201"/>
    </location>
</feature>